<keyword evidence="11 16" id="KW-0472">Membrane</keyword>
<feature type="transmembrane region" description="Helical" evidence="16">
    <location>
        <begin position="98"/>
        <end position="118"/>
    </location>
</feature>
<evidence type="ECO:0000256" key="11">
    <source>
        <dbReference type="ARBA" id="ARBA00023136"/>
    </source>
</evidence>
<keyword evidence="12" id="KW-0594">Phospholipid biosynthesis</keyword>
<evidence type="ECO:0000256" key="15">
    <source>
        <dbReference type="RuleBase" id="RU003750"/>
    </source>
</evidence>
<dbReference type="GO" id="GO:0008654">
    <property type="term" value="P:phospholipid biosynthetic process"/>
    <property type="evidence" value="ECO:0007669"/>
    <property type="project" value="UniProtKB-KW"/>
</dbReference>
<dbReference type="Pfam" id="PF01066">
    <property type="entry name" value="CDP-OH_P_transf"/>
    <property type="match status" value="1"/>
</dbReference>
<dbReference type="EC" id="2.7.8.8" evidence="4"/>
<keyword evidence="18" id="KW-1185">Reference proteome</keyword>
<evidence type="ECO:0000256" key="13">
    <source>
        <dbReference type="ARBA" id="ARBA00023264"/>
    </source>
</evidence>
<keyword evidence="7 15" id="KW-0808">Transferase</keyword>
<accession>A4G4I0</accession>
<dbReference type="STRING" id="204773.HEAR1241"/>
<keyword evidence="9 16" id="KW-1133">Transmembrane helix</keyword>
<dbReference type="InterPro" id="IPR048254">
    <property type="entry name" value="CDP_ALCOHOL_P_TRANSF_CS"/>
</dbReference>
<name>A4G4I0_HERAR</name>
<feature type="transmembrane region" description="Helical" evidence="16">
    <location>
        <begin position="249"/>
        <end position="268"/>
    </location>
</feature>
<dbReference type="InterPro" id="IPR000462">
    <property type="entry name" value="CDP-OH_P_trans"/>
</dbReference>
<keyword evidence="8 16" id="KW-0812">Transmembrane</keyword>
<comment type="subcellular location">
    <subcellularLocation>
        <location evidence="2">Endomembrane system</location>
        <topology evidence="2">Multi-pass membrane protein</topology>
    </subcellularLocation>
</comment>
<organism evidence="17 18">
    <name type="scientific">Herminiimonas arsenicoxydans</name>
    <dbReference type="NCBI Taxonomy" id="204773"/>
    <lineage>
        <taxon>Bacteria</taxon>
        <taxon>Pseudomonadati</taxon>
        <taxon>Pseudomonadota</taxon>
        <taxon>Betaproteobacteria</taxon>
        <taxon>Burkholderiales</taxon>
        <taxon>Oxalobacteraceae</taxon>
        <taxon>Herminiimonas</taxon>
    </lineage>
</organism>
<dbReference type="Gene3D" id="1.20.120.1760">
    <property type="match status" value="1"/>
</dbReference>
<evidence type="ECO:0000256" key="9">
    <source>
        <dbReference type="ARBA" id="ARBA00022989"/>
    </source>
</evidence>
<dbReference type="GO" id="GO:0016020">
    <property type="term" value="C:membrane"/>
    <property type="evidence" value="ECO:0007669"/>
    <property type="project" value="InterPro"/>
</dbReference>
<feature type="transmembrane region" description="Helical" evidence="16">
    <location>
        <begin position="187"/>
        <end position="205"/>
    </location>
</feature>
<dbReference type="AlphaFoldDB" id="A4G4I0"/>
<evidence type="ECO:0000256" key="16">
    <source>
        <dbReference type="SAM" id="Phobius"/>
    </source>
</evidence>
<evidence type="ECO:0000256" key="4">
    <source>
        <dbReference type="ARBA" id="ARBA00013174"/>
    </source>
</evidence>
<dbReference type="Proteomes" id="UP000006697">
    <property type="component" value="Chromosome"/>
</dbReference>
<protein>
    <recommendedName>
        <fullName evidence="5">CDP-diacylglycerol--serine O-phosphatidyltransferase</fullName>
        <ecNumber evidence="4">2.7.8.8</ecNumber>
    </recommendedName>
    <alternativeName>
        <fullName evidence="14">Phosphatidylserine synthase</fullName>
    </alternativeName>
</protein>
<comment type="catalytic activity">
    <reaction evidence="1">
        <text>a CDP-1,2-diacyl-sn-glycerol + L-serine = a 1,2-diacyl-sn-glycero-3-phospho-L-serine + CMP + H(+)</text>
        <dbReference type="Rhea" id="RHEA:16913"/>
        <dbReference type="ChEBI" id="CHEBI:15378"/>
        <dbReference type="ChEBI" id="CHEBI:33384"/>
        <dbReference type="ChEBI" id="CHEBI:57262"/>
        <dbReference type="ChEBI" id="CHEBI:58332"/>
        <dbReference type="ChEBI" id="CHEBI:60377"/>
        <dbReference type="EC" id="2.7.8.8"/>
    </reaction>
</comment>
<evidence type="ECO:0000256" key="12">
    <source>
        <dbReference type="ARBA" id="ARBA00023209"/>
    </source>
</evidence>
<gene>
    <name evidence="17" type="primary">pssA</name>
    <name evidence="17" type="ordered locus">HEAR1241</name>
</gene>
<evidence type="ECO:0000256" key="8">
    <source>
        <dbReference type="ARBA" id="ARBA00022692"/>
    </source>
</evidence>
<evidence type="ECO:0000313" key="17">
    <source>
        <dbReference type="EMBL" id="CAL61417.1"/>
    </source>
</evidence>
<evidence type="ECO:0000256" key="6">
    <source>
        <dbReference type="ARBA" id="ARBA00022516"/>
    </source>
</evidence>
<evidence type="ECO:0000256" key="1">
    <source>
        <dbReference type="ARBA" id="ARBA00000287"/>
    </source>
</evidence>
<reference evidence="17 18" key="1">
    <citation type="journal article" date="2007" name="PLoS Genet.">
        <title>A tale of two oxidation states: bacterial colonization of arsenic-rich environments.</title>
        <authorList>
            <person name="Muller D."/>
            <person name="Medigue C."/>
            <person name="Koechler S."/>
            <person name="Barbe V."/>
            <person name="Barakat M."/>
            <person name="Talla E."/>
            <person name="Bonnefoy V."/>
            <person name="Krin E."/>
            <person name="Arsene-Ploetze F."/>
            <person name="Carapito C."/>
            <person name="Chandler M."/>
            <person name="Cournoyer B."/>
            <person name="Cruveiller S."/>
            <person name="Dossat C."/>
            <person name="Duval S."/>
            <person name="Heymann M."/>
            <person name="Leize E."/>
            <person name="Lieutaud A."/>
            <person name="Lievremont D."/>
            <person name="Makita Y."/>
            <person name="Mangenot S."/>
            <person name="Nitschke W."/>
            <person name="Ortet P."/>
            <person name="Perdrial N."/>
            <person name="Schoepp B."/>
            <person name="Siguier N."/>
            <person name="Simeonova D.D."/>
            <person name="Rouy Z."/>
            <person name="Segurens B."/>
            <person name="Turlin E."/>
            <person name="Vallenet D."/>
            <person name="Van Dorsselaer A."/>
            <person name="Weiss S."/>
            <person name="Weissenbach J."/>
            <person name="Lett M.C."/>
            <person name="Danchin A."/>
            <person name="Bertin P.N."/>
        </authorList>
    </citation>
    <scope>NUCLEOTIDE SEQUENCE [LARGE SCALE GENOMIC DNA]</scope>
    <source>
        <strain evidence="18">ULPAs1</strain>
    </source>
</reference>
<evidence type="ECO:0000256" key="3">
    <source>
        <dbReference type="ARBA" id="ARBA00010441"/>
    </source>
</evidence>
<dbReference type="PANTHER" id="PTHR14269:SF61">
    <property type="entry name" value="CDP-DIACYLGLYCEROL--SERINE O-PHOSPHATIDYLTRANSFERASE"/>
    <property type="match status" value="1"/>
</dbReference>
<proteinExistence type="inferred from homology"/>
<feature type="transmembrane region" description="Helical" evidence="16">
    <location>
        <begin position="217"/>
        <end position="237"/>
    </location>
</feature>
<evidence type="ECO:0000256" key="14">
    <source>
        <dbReference type="ARBA" id="ARBA00032361"/>
    </source>
</evidence>
<dbReference type="GO" id="GO:0003882">
    <property type="term" value="F:CDP-diacylglycerol-serine O-phosphatidyltransferase activity"/>
    <property type="evidence" value="ECO:0007669"/>
    <property type="project" value="UniProtKB-EC"/>
</dbReference>
<evidence type="ECO:0000256" key="5">
    <source>
        <dbReference type="ARBA" id="ARBA00017171"/>
    </source>
</evidence>
<dbReference type="PROSITE" id="PS00379">
    <property type="entry name" value="CDP_ALCOHOL_P_TRANSF"/>
    <property type="match status" value="1"/>
</dbReference>
<dbReference type="KEGG" id="har:HEAR1241"/>
<dbReference type="NCBIfam" id="TIGR00473">
    <property type="entry name" value="pssA"/>
    <property type="match status" value="1"/>
</dbReference>
<dbReference type="HOGENOM" id="CLU_049944_2_1_4"/>
<dbReference type="GO" id="GO:0012505">
    <property type="term" value="C:endomembrane system"/>
    <property type="evidence" value="ECO:0007669"/>
    <property type="project" value="UniProtKB-SubCell"/>
</dbReference>
<sequence>MRFLAFCRIRDLSDAPDVRTAAGIARLIHYRLLIFHQKPPLKDGIRMPSFNRRKAKNSNSTFPRVRPLGKLARGPQVLLQGEESESVTPAPKGRRRGIYLLPNAFTTAGLFCGFYAIVMAMGQKFDYAAIAIFAAMLLDAIDGRVARLTNTQSEFGAQYDSLADMVSFGAAPGLVAYIWALQDLGKLGWLAAFVYCAGGALRLARFNTNIGVVDKRYFQGLPSPAAAALVAGFIWLMQDLGYAGNELSWAAWTITLYAGLTMVTNVPFYSFKDINYRKSVPFIAIFVIVLAFVAIAGDPPKVLFGLFVLYGLSGYVIYFWRLAKGRPVSIIQTEHDEH</sequence>
<dbReference type="PANTHER" id="PTHR14269">
    <property type="entry name" value="CDP-DIACYLGLYCEROL--GLYCEROL-3-PHOSPHATE 3-PHOSPHATIDYLTRANSFERASE-RELATED"/>
    <property type="match status" value="1"/>
</dbReference>
<dbReference type="InterPro" id="IPR043130">
    <property type="entry name" value="CDP-OH_PTrfase_TM_dom"/>
</dbReference>
<keyword evidence="6" id="KW-0444">Lipid biosynthesis</keyword>
<evidence type="ECO:0000256" key="2">
    <source>
        <dbReference type="ARBA" id="ARBA00004127"/>
    </source>
</evidence>
<evidence type="ECO:0000256" key="10">
    <source>
        <dbReference type="ARBA" id="ARBA00023098"/>
    </source>
</evidence>
<dbReference type="InterPro" id="IPR050324">
    <property type="entry name" value="CDP-alcohol_PTase-I"/>
</dbReference>
<comment type="similarity">
    <text evidence="3 15">Belongs to the CDP-alcohol phosphatidyltransferase class-I family.</text>
</comment>
<dbReference type="InterPro" id="IPR004533">
    <property type="entry name" value="CDP-diaglyc--ser_O-PTrfase"/>
</dbReference>
<dbReference type="EMBL" id="CU207211">
    <property type="protein sequence ID" value="CAL61417.1"/>
    <property type="molecule type" value="Genomic_DNA"/>
</dbReference>
<keyword evidence="13" id="KW-1208">Phospholipid metabolism</keyword>
<feature type="transmembrane region" description="Helical" evidence="16">
    <location>
        <begin position="280"/>
        <end position="296"/>
    </location>
</feature>
<evidence type="ECO:0000256" key="7">
    <source>
        <dbReference type="ARBA" id="ARBA00022679"/>
    </source>
</evidence>
<dbReference type="eggNOG" id="COG1183">
    <property type="taxonomic scope" value="Bacteria"/>
</dbReference>
<feature type="transmembrane region" description="Helical" evidence="16">
    <location>
        <begin position="302"/>
        <end position="320"/>
    </location>
</feature>
<keyword evidence="10" id="KW-0443">Lipid metabolism</keyword>
<evidence type="ECO:0000313" key="18">
    <source>
        <dbReference type="Proteomes" id="UP000006697"/>
    </source>
</evidence>